<evidence type="ECO:0000256" key="3">
    <source>
        <dbReference type="SAM" id="MobiDB-lite"/>
    </source>
</evidence>
<dbReference type="Gene3D" id="3.40.50.300">
    <property type="entry name" value="P-loop containing nucleotide triphosphate hydrolases"/>
    <property type="match status" value="1"/>
</dbReference>
<dbReference type="Proteomes" id="UP001244011">
    <property type="component" value="Unassembled WGS sequence"/>
</dbReference>
<dbReference type="SUPFAM" id="SSF48403">
    <property type="entry name" value="Ankyrin repeat"/>
    <property type="match status" value="1"/>
</dbReference>
<dbReference type="SUPFAM" id="SSF52540">
    <property type="entry name" value="P-loop containing nucleoside triphosphate hydrolases"/>
    <property type="match status" value="1"/>
</dbReference>
<comment type="caution">
    <text evidence="5">The sequence shown here is derived from an EMBL/GenBank/DDBJ whole genome shotgun (WGS) entry which is preliminary data.</text>
</comment>
<proteinExistence type="predicted"/>
<feature type="compositionally biased region" description="Acidic residues" evidence="3">
    <location>
        <begin position="573"/>
        <end position="582"/>
    </location>
</feature>
<evidence type="ECO:0000313" key="6">
    <source>
        <dbReference type="Proteomes" id="UP001244011"/>
    </source>
</evidence>
<reference evidence="5" key="1">
    <citation type="submission" date="2023-06" db="EMBL/GenBank/DDBJ databases">
        <title>Genome-scale phylogeny and comparative genomics of the fungal order Sordariales.</title>
        <authorList>
            <consortium name="Lawrence Berkeley National Laboratory"/>
            <person name="Hensen N."/>
            <person name="Bonometti L."/>
            <person name="Westerberg I."/>
            <person name="Brannstrom I.O."/>
            <person name="Guillou S."/>
            <person name="Cros-Aarteil S."/>
            <person name="Calhoun S."/>
            <person name="Haridas S."/>
            <person name="Kuo A."/>
            <person name="Mondo S."/>
            <person name="Pangilinan J."/>
            <person name="Riley R."/>
            <person name="Labutti K."/>
            <person name="Andreopoulos B."/>
            <person name="Lipzen A."/>
            <person name="Chen C."/>
            <person name="Yanf M."/>
            <person name="Daum C."/>
            <person name="Ng V."/>
            <person name="Clum A."/>
            <person name="Steindorff A."/>
            <person name="Ohm R."/>
            <person name="Martin F."/>
            <person name="Silar P."/>
            <person name="Natvig D."/>
            <person name="Lalanne C."/>
            <person name="Gautier V."/>
            <person name="Ament-Velasquez S.L."/>
            <person name="Kruys A."/>
            <person name="Hutchinson M.I."/>
            <person name="Powell A.J."/>
            <person name="Barry K."/>
            <person name="Miller A.N."/>
            <person name="Grigoriev I.V."/>
            <person name="Debuchy R."/>
            <person name="Gladieux P."/>
            <person name="Thoren M.H."/>
            <person name="Johannesson H."/>
        </authorList>
    </citation>
    <scope>NUCLEOTIDE SEQUENCE</scope>
    <source>
        <strain evidence="5">8032-3</strain>
    </source>
</reference>
<dbReference type="PANTHER" id="PTHR10039">
    <property type="entry name" value="AMELOGENIN"/>
    <property type="match status" value="1"/>
</dbReference>
<feature type="domain" description="Nephrocystin 3-like N-terminal" evidence="4">
    <location>
        <begin position="179"/>
        <end position="349"/>
    </location>
</feature>
<dbReference type="InterPro" id="IPR002110">
    <property type="entry name" value="Ankyrin_rpt"/>
</dbReference>
<keyword evidence="2" id="KW-0040">ANK repeat</keyword>
<keyword evidence="6" id="KW-1185">Reference proteome</keyword>
<dbReference type="InterPro" id="IPR027417">
    <property type="entry name" value="P-loop_NTPase"/>
</dbReference>
<evidence type="ECO:0000259" key="4">
    <source>
        <dbReference type="Pfam" id="PF24883"/>
    </source>
</evidence>
<name>A0AAJ0BTM9_9PEZI</name>
<feature type="compositionally biased region" description="Basic and acidic residues" evidence="3">
    <location>
        <begin position="593"/>
        <end position="610"/>
    </location>
</feature>
<dbReference type="AlphaFoldDB" id="A0AAJ0BTM9"/>
<dbReference type="RefSeq" id="XP_060280224.1">
    <property type="nucleotide sequence ID" value="XM_060431875.1"/>
</dbReference>
<feature type="region of interest" description="Disordered" evidence="3">
    <location>
        <begin position="570"/>
        <end position="618"/>
    </location>
</feature>
<organism evidence="5 6">
    <name type="scientific">Phialemonium atrogriseum</name>
    <dbReference type="NCBI Taxonomy" id="1093897"/>
    <lineage>
        <taxon>Eukaryota</taxon>
        <taxon>Fungi</taxon>
        <taxon>Dikarya</taxon>
        <taxon>Ascomycota</taxon>
        <taxon>Pezizomycotina</taxon>
        <taxon>Sordariomycetes</taxon>
        <taxon>Sordariomycetidae</taxon>
        <taxon>Cephalothecales</taxon>
        <taxon>Cephalothecaceae</taxon>
        <taxon>Phialemonium</taxon>
    </lineage>
</organism>
<sequence length="1078" mass="119242">MNAEQICTLLGTVERVVRIIQRGQVYEFLYTADTTGKDAAGSLQTSLVSLYKAAIELLAGSDTVFSKGTARQILHAIVCPKQAEGIVADLFKAEQTLAFDVQACEGMRGDRAGNRMDSRVDDLKMILCQLDPLLTRMDTGVANLLQKLKAADHDRLLDFISPVAFRDVLDTVKRKRTPGTGDWLLADESFQEWERIPSSSTLLFLEGNSGTGKTYLTSKVIDHVDKQLKTSQHHEGFAYFYCQKGPSFMDPCVVLRSFVRQLSCVANDLENIQTEVVQQCALAKRNGASGLSYETCIDLILKSINLYPKTTIILDAFDESDSSTDNLVEILIQIMDTSKKPVKIFVSSRTGREVKKLIENKSTIIINVKNYVDIEKLLDAEVYSKDWFKDLPEHHQSETSRTFASRSQGNPLVSLQVNRLKRHAARGSIMDILKSLPTDLTESYDLSYKEIKERGGTDLALAERALKWVSCTYQALEVNTLLEAVRLAPQGMDFEGVTRQKLLMLCEDFLTIDEQRQVWELSHISVGEYFDSKHWGVQAADLLVAQASLTLLIDTYATVDIRTPLEAAGYTDSEFDSDDDSEFTSYGNSELDSNDHSELNYDVDPDHNSSEPDEQEDPLTQRVYDIITMLTLPLQMYSNHHWPMHVRRYEEGIRPGSEVDAELSHLLKRFLGSPGDSSLQYRRWLDHIHISGQWPRTPSLRTNSIQNLEPTTNALFSMCQFGFYHLLVDWWTEDSFNDAAKTCTDNGYTALALAVMGGAQPIWERLTQRVDVNSPWTMLHMAAAGARVDELVGGKYGNALVAGTVEAPLEFVQWLVEEAHASSNLLPERSDYGSPLAAAALKGRLDVVRYLVQAGTEVNAVLRAGEYGSALSAAADTDNVEGVRYLIEQGAEPNLLLPGDYGSALAYAAHDGRVGNMEELIHAGANVNLRLRVGCIGSALAAAAQNFNGGEATEYLIRNGADVNQELEAGEYGSALIASICNPFLPSTAIVLLEAKAIPTAVLKTGSYASALAAAAFWGHVDLLKHMVGLGTPNAALETLRQSRPPPSTDIPEYFGLALICHQGFQPARSRFKLWFRT</sequence>
<dbReference type="EMBL" id="MU839023">
    <property type="protein sequence ID" value="KAK1764011.1"/>
    <property type="molecule type" value="Genomic_DNA"/>
</dbReference>
<keyword evidence="1" id="KW-0677">Repeat</keyword>
<dbReference type="PROSITE" id="PS50088">
    <property type="entry name" value="ANK_REPEAT"/>
    <property type="match status" value="1"/>
</dbReference>
<evidence type="ECO:0000313" key="5">
    <source>
        <dbReference type="EMBL" id="KAK1764011.1"/>
    </source>
</evidence>
<dbReference type="Gene3D" id="1.25.40.20">
    <property type="entry name" value="Ankyrin repeat-containing domain"/>
    <property type="match status" value="1"/>
</dbReference>
<dbReference type="GeneID" id="85315062"/>
<feature type="repeat" description="ANK" evidence="2">
    <location>
        <begin position="831"/>
        <end position="863"/>
    </location>
</feature>
<evidence type="ECO:0000256" key="2">
    <source>
        <dbReference type="PROSITE-ProRule" id="PRU00023"/>
    </source>
</evidence>
<dbReference type="InterPro" id="IPR056884">
    <property type="entry name" value="NPHP3-like_N"/>
</dbReference>
<dbReference type="PROSITE" id="PS50297">
    <property type="entry name" value="ANK_REP_REGION"/>
    <property type="match status" value="1"/>
</dbReference>
<dbReference type="InterPro" id="IPR036770">
    <property type="entry name" value="Ankyrin_rpt-contain_sf"/>
</dbReference>
<dbReference type="SMART" id="SM00248">
    <property type="entry name" value="ANK"/>
    <property type="match status" value="6"/>
</dbReference>
<gene>
    <name evidence="5" type="ORF">QBC33DRAFT_596309</name>
</gene>
<protein>
    <recommendedName>
        <fullName evidence="4">Nephrocystin 3-like N-terminal domain-containing protein</fullName>
    </recommendedName>
</protein>
<accession>A0AAJ0BTM9</accession>
<evidence type="ECO:0000256" key="1">
    <source>
        <dbReference type="ARBA" id="ARBA00022737"/>
    </source>
</evidence>
<dbReference type="Pfam" id="PF24883">
    <property type="entry name" value="NPHP3_N"/>
    <property type="match status" value="1"/>
</dbReference>
<dbReference type="PANTHER" id="PTHR10039:SF16">
    <property type="entry name" value="GPI INOSITOL-DEACYLASE"/>
    <property type="match status" value="1"/>
</dbReference>
<dbReference type="Pfam" id="PF00023">
    <property type="entry name" value="Ank"/>
    <property type="match status" value="1"/>
</dbReference>